<dbReference type="Pfam" id="PF00254">
    <property type="entry name" value="FKBP_C"/>
    <property type="match status" value="1"/>
</dbReference>
<dbReference type="EC" id="5.2.1.8" evidence="2"/>
<keyword evidence="3" id="KW-0697">Rotamase</keyword>
<sequence length="166" mass="17267">MKTKQKIALLLLPISLLTACSTDGGVDPMLQQNQSFSDFPEVAGLSGSKPEISAPKGTPPAKLETQDIFVGSGAEAIATSVLEVHYTLMAWSSGQLVESSWDSGQTATFPLSGVILGWQQGIPGMKEGGRRLLVIPPDLGYGAQGAGGAIGPNETLIFVVDLIKVS</sequence>
<organism evidence="6">
    <name type="scientific">freshwater metagenome</name>
    <dbReference type="NCBI Taxonomy" id="449393"/>
    <lineage>
        <taxon>unclassified sequences</taxon>
        <taxon>metagenomes</taxon>
        <taxon>ecological metagenomes</taxon>
    </lineage>
</organism>
<dbReference type="Gene3D" id="3.10.50.40">
    <property type="match status" value="1"/>
</dbReference>
<gene>
    <name evidence="6" type="ORF">UFOPK1798_00432</name>
    <name evidence="7" type="ORF">UFOPK3883_00813</name>
</gene>
<proteinExistence type="predicted"/>
<evidence type="ECO:0000256" key="2">
    <source>
        <dbReference type="ARBA" id="ARBA00013194"/>
    </source>
</evidence>
<keyword evidence="4" id="KW-0413">Isomerase</keyword>
<protein>
    <recommendedName>
        <fullName evidence="2">peptidylprolyl isomerase</fullName>
        <ecNumber evidence="2">5.2.1.8</ecNumber>
    </recommendedName>
</protein>
<feature type="domain" description="PPIase FKBP-type" evidence="5">
    <location>
        <begin position="79"/>
        <end position="166"/>
    </location>
</feature>
<dbReference type="SUPFAM" id="SSF54534">
    <property type="entry name" value="FKBP-like"/>
    <property type="match status" value="1"/>
</dbReference>
<dbReference type="PROSITE" id="PS51257">
    <property type="entry name" value="PROKAR_LIPOPROTEIN"/>
    <property type="match status" value="1"/>
</dbReference>
<dbReference type="PANTHER" id="PTHR43811">
    <property type="entry name" value="FKBP-TYPE PEPTIDYL-PROLYL CIS-TRANS ISOMERASE FKPA"/>
    <property type="match status" value="1"/>
</dbReference>
<name>A0A6J6FP95_9ZZZZ</name>
<dbReference type="InterPro" id="IPR001179">
    <property type="entry name" value="PPIase_FKBP_dom"/>
</dbReference>
<evidence type="ECO:0000256" key="1">
    <source>
        <dbReference type="ARBA" id="ARBA00000971"/>
    </source>
</evidence>
<dbReference type="PANTHER" id="PTHR43811:SF19">
    <property type="entry name" value="39 KDA FK506-BINDING NUCLEAR PROTEIN"/>
    <property type="match status" value="1"/>
</dbReference>
<evidence type="ECO:0000313" key="7">
    <source>
        <dbReference type="EMBL" id="CAB4966229.1"/>
    </source>
</evidence>
<dbReference type="PROSITE" id="PS50059">
    <property type="entry name" value="FKBP_PPIASE"/>
    <property type="match status" value="1"/>
</dbReference>
<dbReference type="EMBL" id="CAEZUH010000026">
    <property type="protein sequence ID" value="CAB4590896.1"/>
    <property type="molecule type" value="Genomic_DNA"/>
</dbReference>
<dbReference type="AlphaFoldDB" id="A0A6J6FP95"/>
<evidence type="ECO:0000256" key="3">
    <source>
        <dbReference type="ARBA" id="ARBA00023110"/>
    </source>
</evidence>
<evidence type="ECO:0000313" key="6">
    <source>
        <dbReference type="EMBL" id="CAB4590896.1"/>
    </source>
</evidence>
<dbReference type="GO" id="GO:0003755">
    <property type="term" value="F:peptidyl-prolyl cis-trans isomerase activity"/>
    <property type="evidence" value="ECO:0007669"/>
    <property type="project" value="UniProtKB-KW"/>
</dbReference>
<comment type="catalytic activity">
    <reaction evidence="1">
        <text>[protein]-peptidylproline (omega=180) = [protein]-peptidylproline (omega=0)</text>
        <dbReference type="Rhea" id="RHEA:16237"/>
        <dbReference type="Rhea" id="RHEA-COMP:10747"/>
        <dbReference type="Rhea" id="RHEA-COMP:10748"/>
        <dbReference type="ChEBI" id="CHEBI:83833"/>
        <dbReference type="ChEBI" id="CHEBI:83834"/>
        <dbReference type="EC" id="5.2.1.8"/>
    </reaction>
</comment>
<reference evidence="6" key="1">
    <citation type="submission" date="2020-05" db="EMBL/GenBank/DDBJ databases">
        <authorList>
            <person name="Chiriac C."/>
            <person name="Salcher M."/>
            <person name="Ghai R."/>
            <person name="Kavagutti S V."/>
        </authorList>
    </citation>
    <scope>NUCLEOTIDE SEQUENCE</scope>
</reference>
<evidence type="ECO:0000256" key="4">
    <source>
        <dbReference type="ARBA" id="ARBA00023235"/>
    </source>
</evidence>
<accession>A0A6J6FP95</accession>
<evidence type="ECO:0000259" key="5">
    <source>
        <dbReference type="PROSITE" id="PS50059"/>
    </source>
</evidence>
<dbReference type="InterPro" id="IPR046357">
    <property type="entry name" value="PPIase_dom_sf"/>
</dbReference>
<dbReference type="EMBL" id="CAFBNV010000069">
    <property type="protein sequence ID" value="CAB4966229.1"/>
    <property type="molecule type" value="Genomic_DNA"/>
</dbReference>